<dbReference type="PANTHER" id="PTHR42916:SF1">
    <property type="entry name" value="PROTEIN PHYLLO, CHLOROPLASTIC"/>
    <property type="match status" value="1"/>
</dbReference>
<dbReference type="EC" id="2.2.1.9" evidence="7"/>
<dbReference type="PIRSF" id="PIRSF004983">
    <property type="entry name" value="MenD"/>
    <property type="match status" value="1"/>
</dbReference>
<dbReference type="GO" id="GO:0070204">
    <property type="term" value="F:2-succinyl-5-enolpyruvyl-6-hydroxy-3-cyclohexene-1-carboxylic-acid synthase activity"/>
    <property type="evidence" value="ECO:0007669"/>
    <property type="project" value="UniProtKB-EC"/>
</dbReference>
<dbReference type="Gene3D" id="3.40.50.970">
    <property type="match status" value="2"/>
</dbReference>
<protein>
    <recommendedName>
        <fullName evidence="7">2-succinyl-5-enolpyruvyl-6-hydroxy-3-cyclohexene-1-carboxylate synthase</fullName>
        <shortName evidence="7">SEPHCHC synthase</shortName>
        <ecNumber evidence="7">2.2.1.9</ecNumber>
    </recommendedName>
    <alternativeName>
        <fullName evidence="7">Menaquinone biosynthesis protein MenD</fullName>
    </alternativeName>
</protein>
<evidence type="ECO:0000256" key="4">
    <source>
        <dbReference type="ARBA" id="ARBA00022842"/>
    </source>
</evidence>
<evidence type="ECO:0000256" key="3">
    <source>
        <dbReference type="ARBA" id="ARBA00022723"/>
    </source>
</evidence>
<dbReference type="Proteomes" id="UP001149400">
    <property type="component" value="Unassembled WGS sequence"/>
</dbReference>
<dbReference type="HAMAP" id="MF_01659">
    <property type="entry name" value="MenD"/>
    <property type="match status" value="1"/>
</dbReference>
<reference evidence="11" key="1">
    <citation type="submission" date="2021-12" db="EMBL/GenBank/DDBJ databases">
        <title>Enterovibrio ZSDZ35 sp. nov. and Enterovibrio ZSDZ42 sp. nov., isolated from coastal seawater in Qingdao.</title>
        <authorList>
            <person name="Zhang P."/>
        </authorList>
    </citation>
    <scope>NUCLEOTIDE SEQUENCE</scope>
    <source>
        <strain evidence="11">ZSDZ42</strain>
    </source>
</reference>
<keyword evidence="1 7" id="KW-0474">Menaquinone biosynthesis</keyword>
<feature type="domain" description="Thiamine pyrophosphate enzyme TPP-binding" evidence="8">
    <location>
        <begin position="464"/>
        <end position="576"/>
    </location>
</feature>
<dbReference type="PANTHER" id="PTHR42916">
    <property type="entry name" value="2-SUCCINYL-5-ENOLPYRUVYL-6-HYDROXY-3-CYCLOHEXENE-1-CARBOXYLATE SYNTHASE"/>
    <property type="match status" value="1"/>
</dbReference>
<dbReference type="InterPro" id="IPR029035">
    <property type="entry name" value="DHS-like_NAD/FAD-binding_dom"/>
</dbReference>
<keyword evidence="5 7" id="KW-0786">Thiamine pyrophosphate</keyword>
<feature type="domain" description="Menaquinone biosynthesis protein MenD middle" evidence="10">
    <location>
        <begin position="215"/>
        <end position="431"/>
    </location>
</feature>
<comment type="cofactor">
    <cofactor evidence="7">
        <name>thiamine diphosphate</name>
        <dbReference type="ChEBI" id="CHEBI:58937"/>
    </cofactor>
    <text evidence="7">Binds 1 thiamine pyrophosphate per subunit.</text>
</comment>
<comment type="similarity">
    <text evidence="7">Belongs to the TPP enzyme family. MenD subfamily.</text>
</comment>
<evidence type="ECO:0000256" key="1">
    <source>
        <dbReference type="ARBA" id="ARBA00022428"/>
    </source>
</evidence>
<evidence type="ECO:0000256" key="5">
    <source>
        <dbReference type="ARBA" id="ARBA00023052"/>
    </source>
</evidence>
<comment type="cofactor">
    <cofactor evidence="7">
        <name>Mg(2+)</name>
        <dbReference type="ChEBI" id="CHEBI:18420"/>
    </cofactor>
    <cofactor evidence="7">
        <name>Mn(2+)</name>
        <dbReference type="ChEBI" id="CHEBI:29035"/>
    </cofactor>
</comment>
<sequence length="601" mass="65487">MANHTELNKASLNQAQLNQAQLSKAPLSQATLNRIWSRLVLTSLVRSGVVDICIAPGSRSTPLTLEAERLKRHNPNITLHTHFDERGLGFLALGLAKASQRPVAVIVTSGTAVANLLPAVAESRLTREKLVLLTADRPAELIQCGANQAIGQKAIFGEHADQFCDLPSPSETIAPTWLLSLLSESLHHQAESGGSLHVNCPFPEPLYGDMDDASHYLAPVLPWLNSDKPYLTLTKMSPCLDDVKAQWQNRVSQKGVLIAGRMTQDDRRTVQMLADQLGWPLLTDPQAGKGSDYSGFDVWLQNPACAEWLKHADCIVQFGSRLVSKRLGQFISSFVGDYWLVDDHQGRLDPYHQSAYRIIASPSVVADTLIQCTCQMNLPQPVNDWARDLASVSQQVMALLHEQCHSSSGVSELAFATDVADWITPDCDVFIGNSMAIRLLDMCACLPDVAVFANRGASGIDGLIASAAGVQRTRQKPMLCLLGDTSALYDLNSLALLANNPQPLVLVVINNNGGGIFDMLPVPEAEKDTYYRMPHGVEFSHAAAMFGLRYANPSMLKQARQVCLEAMNQTGTTVIELTVPAGECGRDLKALFETVRHANLL</sequence>
<dbReference type="InterPro" id="IPR012001">
    <property type="entry name" value="Thiamin_PyroP_enz_TPP-bd_dom"/>
</dbReference>
<comment type="pathway">
    <text evidence="7">Quinol/quinone metabolism; menaquinone biosynthesis.</text>
</comment>
<evidence type="ECO:0000259" key="10">
    <source>
        <dbReference type="Pfam" id="PF16582"/>
    </source>
</evidence>
<proteinExistence type="inferred from homology"/>
<evidence type="ECO:0000313" key="11">
    <source>
        <dbReference type="EMBL" id="MDD1793012.1"/>
    </source>
</evidence>
<dbReference type="Gene3D" id="3.40.50.1220">
    <property type="entry name" value="TPP-binding domain"/>
    <property type="match status" value="1"/>
</dbReference>
<comment type="caution">
    <text evidence="11">The sequence shown here is derived from an EMBL/GenBank/DDBJ whole genome shotgun (WGS) entry which is preliminary data.</text>
</comment>
<gene>
    <name evidence="7 11" type="primary">menD</name>
    <name evidence="11" type="ORF">LRP50_07715</name>
</gene>
<keyword evidence="4 7" id="KW-0460">Magnesium</keyword>
<dbReference type="InterPro" id="IPR011766">
    <property type="entry name" value="TPP_enzyme_TPP-bd"/>
</dbReference>
<evidence type="ECO:0000256" key="6">
    <source>
        <dbReference type="ARBA" id="ARBA00023211"/>
    </source>
</evidence>
<dbReference type="SUPFAM" id="SSF52518">
    <property type="entry name" value="Thiamin diphosphate-binding fold (THDP-binding)"/>
    <property type="match status" value="2"/>
</dbReference>
<keyword evidence="6 7" id="KW-0464">Manganese</keyword>
<accession>A0ABT5QYB1</accession>
<evidence type="ECO:0000256" key="2">
    <source>
        <dbReference type="ARBA" id="ARBA00022679"/>
    </source>
</evidence>
<dbReference type="CDD" id="cd02009">
    <property type="entry name" value="TPP_SHCHC_synthase"/>
    <property type="match status" value="1"/>
</dbReference>
<keyword evidence="3 7" id="KW-0479">Metal-binding</keyword>
<comment type="catalytic activity">
    <reaction evidence="7">
        <text>isochorismate + 2-oxoglutarate + H(+) = 5-enolpyruvoyl-6-hydroxy-2-succinyl-cyclohex-3-ene-1-carboxylate + CO2</text>
        <dbReference type="Rhea" id="RHEA:25593"/>
        <dbReference type="ChEBI" id="CHEBI:15378"/>
        <dbReference type="ChEBI" id="CHEBI:16526"/>
        <dbReference type="ChEBI" id="CHEBI:16810"/>
        <dbReference type="ChEBI" id="CHEBI:29780"/>
        <dbReference type="ChEBI" id="CHEBI:58818"/>
        <dbReference type="EC" id="2.2.1.9"/>
    </reaction>
</comment>
<keyword evidence="2 7" id="KW-0808">Transferase</keyword>
<comment type="pathway">
    <text evidence="7">Quinol/quinone metabolism; 1,4-dihydroxy-2-naphthoate biosynthesis; 1,4-dihydroxy-2-naphthoate from chorismate: step 2/7.</text>
</comment>
<dbReference type="NCBIfam" id="TIGR00173">
    <property type="entry name" value="menD"/>
    <property type="match status" value="1"/>
</dbReference>
<dbReference type="Pfam" id="PF02775">
    <property type="entry name" value="TPP_enzyme_C"/>
    <property type="match status" value="1"/>
</dbReference>
<dbReference type="InterPro" id="IPR029061">
    <property type="entry name" value="THDP-binding"/>
</dbReference>
<dbReference type="InterPro" id="IPR004433">
    <property type="entry name" value="MenaQ_synth_MenD"/>
</dbReference>
<dbReference type="Pfam" id="PF16582">
    <property type="entry name" value="TPP_enzyme_M_2"/>
    <property type="match status" value="1"/>
</dbReference>
<dbReference type="SUPFAM" id="SSF52467">
    <property type="entry name" value="DHS-like NAD/FAD-binding domain"/>
    <property type="match status" value="1"/>
</dbReference>
<comment type="function">
    <text evidence="7">Catalyzes the thiamine diphosphate-dependent decarboxylation of 2-oxoglutarate and the subsequent addition of the resulting succinic semialdehyde-thiamine pyrophosphate anion to isochorismate to yield 2-succinyl-5-enolpyruvyl-6-hydroxy-3-cyclohexene-1-carboxylate (SEPHCHC).</text>
</comment>
<organism evidence="11 12">
    <name type="scientific">Enterovibrio gelatinilyticus</name>
    <dbReference type="NCBI Taxonomy" id="2899819"/>
    <lineage>
        <taxon>Bacteria</taxon>
        <taxon>Pseudomonadati</taxon>
        <taxon>Pseudomonadota</taxon>
        <taxon>Gammaproteobacteria</taxon>
        <taxon>Vibrionales</taxon>
        <taxon>Vibrionaceae</taxon>
        <taxon>Enterovibrio</taxon>
    </lineage>
</organism>
<dbReference type="InterPro" id="IPR032264">
    <property type="entry name" value="MenD_middle"/>
</dbReference>
<name>A0ABT5QYB1_9GAMM</name>
<comment type="subunit">
    <text evidence="7">Homodimer.</text>
</comment>
<keyword evidence="12" id="KW-1185">Reference proteome</keyword>
<feature type="domain" description="Thiamine pyrophosphate enzyme N-terminal TPP-binding" evidence="9">
    <location>
        <begin position="38"/>
        <end position="151"/>
    </location>
</feature>
<dbReference type="CDD" id="cd07037">
    <property type="entry name" value="TPP_PYR_MenD"/>
    <property type="match status" value="1"/>
</dbReference>
<evidence type="ECO:0000313" key="12">
    <source>
        <dbReference type="Proteomes" id="UP001149400"/>
    </source>
</evidence>
<evidence type="ECO:0000259" key="9">
    <source>
        <dbReference type="Pfam" id="PF02776"/>
    </source>
</evidence>
<dbReference type="EMBL" id="JAJUBC010000006">
    <property type="protein sequence ID" value="MDD1793012.1"/>
    <property type="molecule type" value="Genomic_DNA"/>
</dbReference>
<evidence type="ECO:0000259" key="8">
    <source>
        <dbReference type="Pfam" id="PF02775"/>
    </source>
</evidence>
<dbReference type="Pfam" id="PF02776">
    <property type="entry name" value="TPP_enzyme_N"/>
    <property type="match status" value="1"/>
</dbReference>
<evidence type="ECO:0000256" key="7">
    <source>
        <dbReference type="HAMAP-Rule" id="MF_01659"/>
    </source>
</evidence>
<dbReference type="RefSeq" id="WP_274163877.1">
    <property type="nucleotide sequence ID" value="NZ_JAJUBC010000006.1"/>
</dbReference>